<comment type="caution">
    <text evidence="1">The sequence shown here is derived from an EMBL/GenBank/DDBJ whole genome shotgun (WGS) entry which is preliminary data.</text>
</comment>
<gene>
    <name evidence="1" type="ORF">LO50_17065</name>
</gene>
<protein>
    <submittedName>
        <fullName evidence="1">Uncharacterized protein</fullName>
    </submittedName>
</protein>
<organism evidence="1 2">
    <name type="scientific">Stutzerimonas stutzeri</name>
    <name type="common">Pseudomonas stutzeri</name>
    <dbReference type="NCBI Taxonomy" id="316"/>
    <lineage>
        <taxon>Bacteria</taxon>
        <taxon>Pseudomonadati</taxon>
        <taxon>Pseudomonadota</taxon>
        <taxon>Gammaproteobacteria</taxon>
        <taxon>Pseudomonadales</taxon>
        <taxon>Pseudomonadaceae</taxon>
        <taxon>Stutzerimonas</taxon>
    </lineage>
</organism>
<name>A0A0D7E0Z2_STUST</name>
<dbReference type="Proteomes" id="UP000032439">
    <property type="component" value="Unassembled WGS sequence"/>
</dbReference>
<dbReference type="EMBL" id="JXXD01000166">
    <property type="protein sequence ID" value="KIZ34499.1"/>
    <property type="molecule type" value="Genomic_DNA"/>
</dbReference>
<dbReference type="AlphaFoldDB" id="A0A0D7E0Z2"/>
<evidence type="ECO:0000313" key="1">
    <source>
        <dbReference type="EMBL" id="KIZ34499.1"/>
    </source>
</evidence>
<accession>A0A0D7E0Z2</accession>
<reference evidence="1 2" key="1">
    <citation type="submission" date="2014-11" db="EMBL/GenBank/DDBJ databases">
        <title>Genomics and ecophysiology of heterotrophic nitrogen fixing bacteria isolated from estuarine surface water.</title>
        <authorList>
            <person name="Bentzon-Tilia M."/>
            <person name="Severin I."/>
            <person name="Hansen L.H."/>
            <person name="Riemann L."/>
        </authorList>
    </citation>
    <scope>NUCLEOTIDE SEQUENCE [LARGE SCALE GENOMIC DNA]</scope>
    <source>
        <strain evidence="1 2">BAL361</strain>
    </source>
</reference>
<sequence length="95" mass="10701">MLKTLPILIQLLLGMLLRLATALSMLLMPLQTALFLRSTALVTKLMVWVRKSMALVTRLMTWATRSRANPIQRARGRALAMLMALVMKLATRLPI</sequence>
<proteinExistence type="predicted"/>
<evidence type="ECO:0000313" key="2">
    <source>
        <dbReference type="Proteomes" id="UP000032439"/>
    </source>
</evidence>